<evidence type="ECO:0000313" key="8">
    <source>
        <dbReference type="Proteomes" id="UP000464915"/>
    </source>
</evidence>
<reference evidence="4 6" key="1">
    <citation type="submission" date="2016-10" db="EMBL/GenBank/DDBJ databases">
        <title>WGS of isloates from the oral cavity of healthy individuals.</title>
        <authorList>
            <person name="Sharma S."/>
            <person name="Pal V.K."/>
            <person name="Patil P.B."/>
            <person name="Korpole S."/>
            <person name="Grover V."/>
        </authorList>
    </citation>
    <scope>NUCLEOTIDE SEQUENCE [LARGE SCALE GENOMIC DNA]</scope>
    <source>
        <strain evidence="4 6">DISK12</strain>
    </source>
</reference>
<dbReference type="EMBL" id="DYXB01000009">
    <property type="protein sequence ID" value="HJF09298.1"/>
    <property type="molecule type" value="Genomic_DNA"/>
</dbReference>
<proteinExistence type="predicted"/>
<dbReference type="Proteomes" id="UP000231914">
    <property type="component" value="Unassembled WGS sequence"/>
</dbReference>
<keyword evidence="1" id="KW-0472">Membrane</keyword>
<accession>A0A6P1TW83</accession>
<sequence>MKKGSLWLVSILLVLLGVIVYWDHGFKDFGRPGMILISVLLVLTILIAFFATVSDTFNSWIGSWWVVPDGILFGFASMLDYATAPKICCFALLFIVCVYVETKLHDDKVKQIE</sequence>
<evidence type="ECO:0000313" key="6">
    <source>
        <dbReference type="Proteomes" id="UP000231914"/>
    </source>
</evidence>
<dbReference type="Proteomes" id="UP000784793">
    <property type="component" value="Unassembled WGS sequence"/>
</dbReference>
<dbReference type="Proteomes" id="UP000464915">
    <property type="component" value="Chromosome"/>
</dbReference>
<keyword evidence="1" id="KW-1133">Transmembrane helix</keyword>
<evidence type="ECO:0000256" key="1">
    <source>
        <dbReference type="SAM" id="Phobius"/>
    </source>
</evidence>
<keyword evidence="1" id="KW-0812">Transmembrane</keyword>
<accession>A0A1C2D3G6</accession>
<reference evidence="3 7" key="3">
    <citation type="submission" date="2020-01" db="EMBL/GenBank/DDBJ databases">
        <title>Vaginal microbiome of pregnant Indian women: Insights into the genome of dominants Lactobacillus species.</title>
        <authorList>
            <person name="Das B."/>
            <person name="Mehta O."/>
            <person name="Ghosh T.S."/>
            <person name="Kothidar A."/>
            <person name="Gowtham M.R."/>
            <person name="Mitra R."/>
            <person name="Kshetrapal P."/>
            <person name="Wadhwa N."/>
            <person name="Thiruvengadam R."/>
            <person name="Nair G.B."/>
            <person name="Bhatnagar S."/>
            <person name="Pore S."/>
        </authorList>
    </citation>
    <scope>NUCLEOTIDE SEQUENCE [LARGE SCALE GENOMIC DNA]</scope>
    <source>
        <strain evidence="3 7">Indica2</strain>
    </source>
</reference>
<dbReference type="EMBL" id="MKXG01000136">
    <property type="protein sequence ID" value="PJZ16589.1"/>
    <property type="molecule type" value="Genomic_DNA"/>
</dbReference>
<evidence type="ECO:0000313" key="7">
    <source>
        <dbReference type="Proteomes" id="UP000460132"/>
    </source>
</evidence>
<feature type="transmembrane region" description="Helical" evidence="1">
    <location>
        <begin position="34"/>
        <end position="51"/>
    </location>
</feature>
<protein>
    <submittedName>
        <fullName evidence="4">Uncharacterized protein</fullName>
    </submittedName>
</protein>
<reference evidence="2" key="4">
    <citation type="journal article" date="2021" name="PeerJ">
        <title>Extensive microbial diversity within the chicken gut microbiome revealed by metagenomics and culture.</title>
        <authorList>
            <person name="Gilroy R."/>
            <person name="Ravi A."/>
            <person name="Getino M."/>
            <person name="Pursley I."/>
            <person name="Horton D.L."/>
            <person name="Alikhan N.F."/>
            <person name="Baker D."/>
            <person name="Gharbi K."/>
            <person name="Hall N."/>
            <person name="Watson M."/>
            <person name="Adriaenssens E.M."/>
            <person name="Foster-Nyarko E."/>
            <person name="Jarju S."/>
            <person name="Secka A."/>
            <person name="Antonio M."/>
            <person name="Oren A."/>
            <person name="Chaudhuri R.R."/>
            <person name="La Ragione R."/>
            <person name="Hildebrand F."/>
            <person name="Pallen M.J."/>
        </authorList>
    </citation>
    <scope>NUCLEOTIDE SEQUENCE</scope>
    <source>
        <strain evidence="2">CHK194-22301</strain>
    </source>
</reference>
<feature type="transmembrane region" description="Helical" evidence="1">
    <location>
        <begin position="71"/>
        <end position="100"/>
    </location>
</feature>
<evidence type="ECO:0000313" key="2">
    <source>
        <dbReference type="EMBL" id="HJF09298.1"/>
    </source>
</evidence>
<dbReference type="Proteomes" id="UP000460132">
    <property type="component" value="Unassembled WGS sequence"/>
</dbReference>
<evidence type="ECO:0000313" key="5">
    <source>
        <dbReference type="EMBL" id="QHQ68782.1"/>
    </source>
</evidence>
<name>A0A1C2D3G6_9LACO</name>
<reference evidence="5 8" key="2">
    <citation type="submission" date="2019-12" db="EMBL/GenBank/DDBJ databases">
        <title>Complete Genome Sequences of Lactobacillus strains, C25 and P38, Isolated from Chicken Cecum.</title>
        <authorList>
            <person name="Hassan H.M."/>
            <person name="Mendoza M."/>
            <person name="Rezvani M."/>
            <person name="Koci M.D."/>
            <person name="Dickey A.N."/>
            <person name="Scholl E.H."/>
        </authorList>
    </citation>
    <scope>NUCLEOTIDE SEQUENCE [LARGE SCALE GENOMIC DNA]</scope>
    <source>
        <strain evidence="5 8">C25</strain>
    </source>
</reference>
<gene>
    <name evidence="4" type="ORF">BHU41_08930</name>
    <name evidence="5" type="ORF">GSR61_09670</name>
    <name evidence="3" type="ORF">GTK63_00365</name>
    <name evidence="2" type="ORF">K8V23_00600</name>
</gene>
<reference evidence="2" key="5">
    <citation type="submission" date="2021-09" db="EMBL/GenBank/DDBJ databases">
        <authorList>
            <person name="Gilroy R."/>
        </authorList>
    </citation>
    <scope>NUCLEOTIDE SEQUENCE</scope>
    <source>
        <strain evidence="2">CHK194-22301</strain>
    </source>
</reference>
<feature type="transmembrane region" description="Helical" evidence="1">
    <location>
        <begin position="6"/>
        <end position="22"/>
    </location>
</feature>
<evidence type="ECO:0000313" key="3">
    <source>
        <dbReference type="EMBL" id="MYN52794.1"/>
    </source>
</evidence>
<dbReference type="AlphaFoldDB" id="A0A1C2D3G6"/>
<dbReference type="RefSeq" id="WP_065990747.1">
    <property type="nucleotide sequence ID" value="NZ_CP047142.1"/>
</dbReference>
<organism evidence="4 6">
    <name type="scientific">Lactobacillus crispatus</name>
    <dbReference type="NCBI Taxonomy" id="47770"/>
    <lineage>
        <taxon>Bacteria</taxon>
        <taxon>Bacillati</taxon>
        <taxon>Bacillota</taxon>
        <taxon>Bacilli</taxon>
        <taxon>Lactobacillales</taxon>
        <taxon>Lactobacillaceae</taxon>
        <taxon>Lactobacillus</taxon>
    </lineage>
</organism>
<dbReference type="EMBL" id="CP047142">
    <property type="protein sequence ID" value="QHQ68782.1"/>
    <property type="molecule type" value="Genomic_DNA"/>
</dbReference>
<dbReference type="EMBL" id="WWFF01000001">
    <property type="protein sequence ID" value="MYN52794.1"/>
    <property type="molecule type" value="Genomic_DNA"/>
</dbReference>
<evidence type="ECO:0000313" key="4">
    <source>
        <dbReference type="EMBL" id="PJZ16589.1"/>
    </source>
</evidence>